<dbReference type="Pfam" id="PF14317">
    <property type="entry name" value="YcxB"/>
    <property type="match status" value="1"/>
</dbReference>
<feature type="transmembrane region" description="Helical" evidence="1">
    <location>
        <begin position="36"/>
        <end position="54"/>
    </location>
</feature>
<gene>
    <name evidence="3" type="ORF">GCM10009119_24120</name>
</gene>
<keyword evidence="1" id="KW-0472">Membrane</keyword>
<dbReference type="EMBL" id="BAAAFI010000012">
    <property type="protein sequence ID" value="GAA0879444.1"/>
    <property type="molecule type" value="Genomic_DNA"/>
</dbReference>
<evidence type="ECO:0000313" key="3">
    <source>
        <dbReference type="EMBL" id="GAA0879444.1"/>
    </source>
</evidence>
<name>A0ABN1N0T7_9BACT</name>
<keyword evidence="1" id="KW-0812">Transmembrane</keyword>
<reference evidence="4" key="1">
    <citation type="journal article" date="2019" name="Int. J. Syst. Evol. Microbiol.">
        <title>The Global Catalogue of Microorganisms (GCM) 10K type strain sequencing project: providing services to taxonomists for standard genome sequencing and annotation.</title>
        <authorList>
            <consortium name="The Broad Institute Genomics Platform"/>
            <consortium name="The Broad Institute Genome Sequencing Center for Infectious Disease"/>
            <person name="Wu L."/>
            <person name="Ma J."/>
        </authorList>
    </citation>
    <scope>NUCLEOTIDE SEQUENCE [LARGE SCALE GENOMIC DNA]</scope>
    <source>
        <strain evidence="4">JCM 16112</strain>
    </source>
</reference>
<keyword evidence="1" id="KW-1133">Transmembrane helix</keyword>
<organism evidence="3 4">
    <name type="scientific">Algoriphagus jejuensis</name>
    <dbReference type="NCBI Taxonomy" id="419934"/>
    <lineage>
        <taxon>Bacteria</taxon>
        <taxon>Pseudomonadati</taxon>
        <taxon>Bacteroidota</taxon>
        <taxon>Cytophagia</taxon>
        <taxon>Cytophagales</taxon>
        <taxon>Cyclobacteriaceae</taxon>
        <taxon>Algoriphagus</taxon>
    </lineage>
</organism>
<feature type="domain" description="YcxB-like C-terminal" evidence="2">
    <location>
        <begin position="114"/>
        <end position="171"/>
    </location>
</feature>
<evidence type="ECO:0000256" key="1">
    <source>
        <dbReference type="SAM" id="Phobius"/>
    </source>
</evidence>
<dbReference type="InterPro" id="IPR025588">
    <property type="entry name" value="YcxB-like_C"/>
</dbReference>
<dbReference type="Proteomes" id="UP001500469">
    <property type="component" value="Unassembled WGS sequence"/>
</dbReference>
<sequence>MIKLEIEVERSDLVVFYKFAYWQSPDKSGYRKKTRIQFGLGFALLPFAIFFTGAPFSASMGWNLLFFSSILFVLGYKLADKFAEARAEKGIQELFASGKIQYLVGAMSIELADDVIVWRTLNTETKIHRNGLEKLSQNQKHYFIFHTSMSGYVIPKRSFNSGEELAEFEKWWGVTREPRS</sequence>
<comment type="caution">
    <text evidence="3">The sequence shown here is derived from an EMBL/GenBank/DDBJ whole genome shotgun (WGS) entry which is preliminary data.</text>
</comment>
<evidence type="ECO:0000259" key="2">
    <source>
        <dbReference type="Pfam" id="PF14317"/>
    </source>
</evidence>
<dbReference type="RefSeq" id="WP_343851853.1">
    <property type="nucleotide sequence ID" value="NZ_BAAAFI010000012.1"/>
</dbReference>
<protein>
    <recommendedName>
        <fullName evidence="2">YcxB-like C-terminal domain-containing protein</fullName>
    </recommendedName>
</protein>
<proteinExistence type="predicted"/>
<evidence type="ECO:0000313" key="4">
    <source>
        <dbReference type="Proteomes" id="UP001500469"/>
    </source>
</evidence>
<accession>A0ABN1N0T7</accession>
<keyword evidence="4" id="KW-1185">Reference proteome</keyword>